<proteinExistence type="predicted"/>
<comment type="caution">
    <text evidence="3">Lacks conserved residue(s) required for the propagation of feature annotation.</text>
</comment>
<name>A0A923SPR4_9FIRM</name>
<dbReference type="RefSeq" id="WP_187302012.1">
    <property type="nucleotide sequence ID" value="NZ_JACRYT010000002.1"/>
</dbReference>
<reference evidence="6" key="1">
    <citation type="submission" date="2020-08" db="EMBL/GenBank/DDBJ databases">
        <title>Genome public.</title>
        <authorList>
            <person name="Liu C."/>
            <person name="Sun Q."/>
        </authorList>
    </citation>
    <scope>NUCLEOTIDE SEQUENCE</scope>
    <source>
        <strain evidence="6">BX12</strain>
    </source>
</reference>
<evidence type="ECO:0000313" key="7">
    <source>
        <dbReference type="Proteomes" id="UP000602647"/>
    </source>
</evidence>
<protein>
    <recommendedName>
        <fullName evidence="1">Stage 0 sporulation protein A homolog</fullName>
    </recommendedName>
</protein>
<dbReference type="InterPro" id="IPR046947">
    <property type="entry name" value="LytR-like"/>
</dbReference>
<dbReference type="EMBL" id="JACRYT010000002">
    <property type="protein sequence ID" value="MBC6678837.1"/>
    <property type="molecule type" value="Genomic_DNA"/>
</dbReference>
<dbReference type="InterPro" id="IPR007492">
    <property type="entry name" value="LytTR_DNA-bd_dom"/>
</dbReference>
<organism evidence="6 7">
    <name type="scientific">Zhenpiania hominis</name>
    <dbReference type="NCBI Taxonomy" id="2763644"/>
    <lineage>
        <taxon>Bacteria</taxon>
        <taxon>Bacillati</taxon>
        <taxon>Bacillota</taxon>
        <taxon>Clostridia</taxon>
        <taxon>Peptostreptococcales</taxon>
        <taxon>Anaerovoracaceae</taxon>
        <taxon>Zhenpiania</taxon>
    </lineage>
</organism>
<dbReference type="Pfam" id="PF04397">
    <property type="entry name" value="LytTR"/>
    <property type="match status" value="1"/>
</dbReference>
<dbReference type="Proteomes" id="UP000602647">
    <property type="component" value="Unassembled WGS sequence"/>
</dbReference>
<evidence type="ECO:0000259" key="4">
    <source>
        <dbReference type="PROSITE" id="PS50110"/>
    </source>
</evidence>
<comment type="caution">
    <text evidence="6">The sequence shown here is derived from an EMBL/GenBank/DDBJ whole genome shotgun (WGS) entry which is preliminary data.</text>
</comment>
<evidence type="ECO:0000256" key="2">
    <source>
        <dbReference type="ARBA" id="ARBA00024867"/>
    </source>
</evidence>
<evidence type="ECO:0000256" key="3">
    <source>
        <dbReference type="PROSITE-ProRule" id="PRU00169"/>
    </source>
</evidence>
<dbReference type="InterPro" id="IPR001789">
    <property type="entry name" value="Sig_transdc_resp-reg_receiver"/>
</dbReference>
<evidence type="ECO:0000259" key="5">
    <source>
        <dbReference type="PROSITE" id="PS50930"/>
    </source>
</evidence>
<dbReference type="SUPFAM" id="SSF52172">
    <property type="entry name" value="CheY-like"/>
    <property type="match status" value="1"/>
</dbReference>
<feature type="domain" description="Response regulatory" evidence="4">
    <location>
        <begin position="3"/>
        <end position="121"/>
    </location>
</feature>
<dbReference type="Pfam" id="PF00072">
    <property type="entry name" value="Response_reg"/>
    <property type="match status" value="1"/>
</dbReference>
<dbReference type="Gene3D" id="2.40.50.1020">
    <property type="entry name" value="LytTr DNA-binding domain"/>
    <property type="match status" value="1"/>
</dbReference>
<dbReference type="GO" id="GO:0003677">
    <property type="term" value="F:DNA binding"/>
    <property type="evidence" value="ECO:0007669"/>
    <property type="project" value="InterPro"/>
</dbReference>
<dbReference type="GO" id="GO:0000156">
    <property type="term" value="F:phosphorelay response regulator activity"/>
    <property type="evidence" value="ECO:0007669"/>
    <property type="project" value="InterPro"/>
</dbReference>
<comment type="function">
    <text evidence="2">May play the central regulatory role in sporulation. It may be an element of the effector pathway responsible for the activation of sporulation genes in response to nutritional stress. Spo0A may act in concert with spo0H (a sigma factor) to control the expression of some genes that are critical to the sporulation process.</text>
</comment>
<dbReference type="PANTHER" id="PTHR37299:SF1">
    <property type="entry name" value="STAGE 0 SPORULATION PROTEIN A HOMOLOG"/>
    <property type="match status" value="1"/>
</dbReference>
<dbReference type="Gene3D" id="3.40.50.2300">
    <property type="match status" value="1"/>
</dbReference>
<accession>A0A923SPR4</accession>
<gene>
    <name evidence="6" type="ORF">H9L42_03225</name>
</gene>
<dbReference type="InterPro" id="IPR011006">
    <property type="entry name" value="CheY-like_superfamily"/>
</dbReference>
<feature type="domain" description="HTH LytTR-type" evidence="5">
    <location>
        <begin position="132"/>
        <end position="230"/>
    </location>
</feature>
<evidence type="ECO:0000313" key="6">
    <source>
        <dbReference type="EMBL" id="MBC6678837.1"/>
    </source>
</evidence>
<dbReference type="SMART" id="SM00850">
    <property type="entry name" value="LytTR"/>
    <property type="match status" value="1"/>
</dbReference>
<keyword evidence="7" id="KW-1185">Reference proteome</keyword>
<sequence>MWKVLICDSDLSFSEELKRKSLAIAEEGVQGVKLFRGKADLEQYVSAHPDEANMVFLEVELEGGFGIEAGKKVLQMQPDSQLIFISAKDTYYQEVYEVDHVYLLKKPFEDECLKQAVRRAEKKLDQATRREFVIANKQGVQKVPLERILYFEKEKRRIHVHTTEGVVTYYGKFEEMDPQVDRRFLRCHNSYVVNITRVQSMNAKKFLFEDGREIPISKSYYAEIKSAYMNYLNGDF</sequence>
<dbReference type="PANTHER" id="PTHR37299">
    <property type="entry name" value="TRANSCRIPTIONAL REGULATOR-RELATED"/>
    <property type="match status" value="1"/>
</dbReference>
<dbReference type="AlphaFoldDB" id="A0A923SPR4"/>
<evidence type="ECO:0000256" key="1">
    <source>
        <dbReference type="ARBA" id="ARBA00018672"/>
    </source>
</evidence>
<dbReference type="PROSITE" id="PS50110">
    <property type="entry name" value="RESPONSE_REGULATORY"/>
    <property type="match status" value="1"/>
</dbReference>
<dbReference type="PROSITE" id="PS50930">
    <property type="entry name" value="HTH_LYTTR"/>
    <property type="match status" value="1"/>
</dbReference>